<evidence type="ECO:0000313" key="2">
    <source>
        <dbReference type="Proteomes" id="UP000198797"/>
    </source>
</evidence>
<dbReference type="AlphaFoldDB" id="A0A1C5AXJ9"/>
<gene>
    <name evidence="1" type="ORF">GA0070216_14114</name>
</gene>
<evidence type="ECO:0000313" key="1">
    <source>
        <dbReference type="EMBL" id="SCF49955.1"/>
    </source>
</evidence>
<sequence>MAIVIAACAMIVPTKVVPVPIVAELPICQNTLQADAPLTRTTLLLDAVVSDESTWKMNTAAGSPWPLSVSVPVSCAAPIR</sequence>
<protein>
    <submittedName>
        <fullName evidence="1">Uncharacterized protein</fullName>
    </submittedName>
</protein>
<dbReference type="Proteomes" id="UP000198797">
    <property type="component" value="Unassembled WGS sequence"/>
</dbReference>
<name>A0A1C5AXJ9_9ACTN</name>
<proteinExistence type="predicted"/>
<accession>A0A1C5AXJ9</accession>
<keyword evidence="2" id="KW-1185">Reference proteome</keyword>
<organism evidence="1 2">
    <name type="scientific">Micromonospora matsumotoense</name>
    <dbReference type="NCBI Taxonomy" id="121616"/>
    <lineage>
        <taxon>Bacteria</taxon>
        <taxon>Bacillati</taxon>
        <taxon>Actinomycetota</taxon>
        <taxon>Actinomycetes</taxon>
        <taxon>Micromonosporales</taxon>
        <taxon>Micromonosporaceae</taxon>
        <taxon>Micromonospora</taxon>
    </lineage>
</organism>
<dbReference type="EMBL" id="FMCU01000041">
    <property type="protein sequence ID" value="SCF49955.1"/>
    <property type="molecule type" value="Genomic_DNA"/>
</dbReference>
<reference evidence="2" key="1">
    <citation type="submission" date="2016-06" db="EMBL/GenBank/DDBJ databases">
        <authorList>
            <person name="Varghese N."/>
            <person name="Submissions Spin"/>
        </authorList>
    </citation>
    <scope>NUCLEOTIDE SEQUENCE [LARGE SCALE GENOMIC DNA]</scope>
    <source>
        <strain evidence="2">DSM 44100</strain>
    </source>
</reference>